<dbReference type="SMART" id="SM00841">
    <property type="entry name" value="Elong-fact-P_C"/>
    <property type="match status" value="1"/>
</dbReference>
<dbReference type="Proteomes" id="UP000196230">
    <property type="component" value="Unassembled WGS sequence"/>
</dbReference>
<dbReference type="InterPro" id="IPR013852">
    <property type="entry name" value="Transl_elong_P/YeiP_CS"/>
</dbReference>
<dbReference type="Pfam" id="PF01132">
    <property type="entry name" value="EFP"/>
    <property type="match status" value="1"/>
</dbReference>
<evidence type="ECO:0000313" key="14">
    <source>
        <dbReference type="EMBL" id="TFH99779.1"/>
    </source>
</evidence>
<dbReference type="EMBL" id="FUKP01000007">
    <property type="protein sequence ID" value="SJN16698.1"/>
    <property type="molecule type" value="Genomic_DNA"/>
</dbReference>
<dbReference type="EMBL" id="SPKT01000007">
    <property type="protein sequence ID" value="TFH99779.1"/>
    <property type="molecule type" value="Genomic_DNA"/>
</dbReference>
<evidence type="ECO:0000313" key="16">
    <source>
        <dbReference type="Proteomes" id="UP000297477"/>
    </source>
</evidence>
<keyword evidence="16" id="KW-1185">Reference proteome</keyword>
<evidence type="ECO:0000256" key="2">
    <source>
        <dbReference type="ARBA" id="ARBA00004815"/>
    </source>
</evidence>
<dbReference type="Pfam" id="PF08207">
    <property type="entry name" value="EFP_N"/>
    <property type="match status" value="1"/>
</dbReference>
<evidence type="ECO:0000313" key="13">
    <source>
        <dbReference type="EMBL" id="SJN16698.1"/>
    </source>
</evidence>
<evidence type="ECO:0000259" key="11">
    <source>
        <dbReference type="SMART" id="SM00841"/>
    </source>
</evidence>
<organism evidence="13 15">
    <name type="scientific">Micrococcus lylae</name>
    <dbReference type="NCBI Taxonomy" id="1273"/>
    <lineage>
        <taxon>Bacteria</taxon>
        <taxon>Bacillati</taxon>
        <taxon>Actinomycetota</taxon>
        <taxon>Actinomycetes</taxon>
        <taxon>Micrococcales</taxon>
        <taxon>Micrococcaceae</taxon>
        <taxon>Micrococcus</taxon>
    </lineage>
</organism>
<dbReference type="NCBIfam" id="TIGR00038">
    <property type="entry name" value="efp"/>
    <property type="match status" value="1"/>
</dbReference>
<reference evidence="14 16" key="2">
    <citation type="submission" date="2019-03" db="EMBL/GenBank/DDBJ databases">
        <title>Reclassification of Micrococcus aloeverae and Micrococcus yunnanensis as later heterotypic synonyms of Micrococcus luteus.</title>
        <authorList>
            <person name="Huang C.-H."/>
        </authorList>
    </citation>
    <scope>NUCLEOTIDE SEQUENCE [LARGE SCALE GENOMIC DNA]</scope>
    <source>
        <strain evidence="14 16">BCRC 12151</strain>
    </source>
</reference>
<keyword evidence="6 8" id="KW-0648">Protein biosynthesis</keyword>
<dbReference type="Gene3D" id="2.40.50.140">
    <property type="entry name" value="Nucleic acid-binding proteins"/>
    <property type="match status" value="2"/>
</dbReference>
<reference evidence="13 15" key="1">
    <citation type="submission" date="2017-02" db="EMBL/GenBank/DDBJ databases">
        <authorList>
            <person name="Peterson S.W."/>
        </authorList>
    </citation>
    <scope>NUCLEOTIDE SEQUENCE [LARGE SCALE GENOMIC DNA]</scope>
    <source>
        <strain evidence="13 15">2B3F</strain>
    </source>
</reference>
<dbReference type="PROSITE" id="PS01275">
    <property type="entry name" value="EFP"/>
    <property type="match status" value="1"/>
</dbReference>
<evidence type="ECO:0000256" key="10">
    <source>
        <dbReference type="RuleBase" id="RU004389"/>
    </source>
</evidence>
<dbReference type="OrthoDB" id="9801844at2"/>
<evidence type="ECO:0000256" key="1">
    <source>
        <dbReference type="ARBA" id="ARBA00004496"/>
    </source>
</evidence>
<evidence type="ECO:0000256" key="5">
    <source>
        <dbReference type="ARBA" id="ARBA00022768"/>
    </source>
</evidence>
<dbReference type="PANTHER" id="PTHR30053:SF12">
    <property type="entry name" value="ELONGATION FACTOR P (EF-P) FAMILY PROTEIN"/>
    <property type="match status" value="1"/>
</dbReference>
<dbReference type="FunFam" id="2.30.30.30:FF:000003">
    <property type="entry name" value="Elongation factor P"/>
    <property type="match status" value="1"/>
</dbReference>
<dbReference type="Pfam" id="PF09285">
    <property type="entry name" value="Elong-fact-P_C"/>
    <property type="match status" value="1"/>
</dbReference>
<dbReference type="SUPFAM" id="SSF50104">
    <property type="entry name" value="Translation proteins SH3-like domain"/>
    <property type="match status" value="1"/>
</dbReference>
<evidence type="ECO:0000256" key="4">
    <source>
        <dbReference type="ARBA" id="ARBA00022490"/>
    </source>
</evidence>
<dbReference type="GO" id="GO:0003746">
    <property type="term" value="F:translation elongation factor activity"/>
    <property type="evidence" value="ECO:0007669"/>
    <property type="project" value="UniProtKB-UniRule"/>
</dbReference>
<dbReference type="InterPro" id="IPR008991">
    <property type="entry name" value="Translation_prot_SH3-like_sf"/>
</dbReference>
<dbReference type="SUPFAM" id="SSF50249">
    <property type="entry name" value="Nucleic acid-binding proteins"/>
    <property type="match status" value="2"/>
</dbReference>
<dbReference type="PANTHER" id="PTHR30053">
    <property type="entry name" value="ELONGATION FACTOR P"/>
    <property type="match status" value="1"/>
</dbReference>
<evidence type="ECO:0000256" key="8">
    <source>
        <dbReference type="HAMAP-Rule" id="MF_00141"/>
    </source>
</evidence>
<comment type="similarity">
    <text evidence="3 8 10">Belongs to the elongation factor P family.</text>
</comment>
<gene>
    <name evidence="8 14" type="primary">efp</name>
    <name evidence="14" type="ORF">E4A49_04910</name>
    <name evidence="13" type="ORF">FM125_01075</name>
</gene>
<proteinExistence type="inferred from homology"/>
<evidence type="ECO:0000256" key="6">
    <source>
        <dbReference type="ARBA" id="ARBA00022917"/>
    </source>
</evidence>
<dbReference type="InterPro" id="IPR013185">
    <property type="entry name" value="Transl_elong_KOW-like"/>
</dbReference>
<evidence type="ECO:0000259" key="12">
    <source>
        <dbReference type="SMART" id="SM01185"/>
    </source>
</evidence>
<dbReference type="SMART" id="SM01185">
    <property type="entry name" value="EFP"/>
    <property type="match status" value="1"/>
</dbReference>
<evidence type="ECO:0000256" key="7">
    <source>
        <dbReference type="ARBA" id="ARBA00025469"/>
    </source>
</evidence>
<dbReference type="FunFam" id="2.40.50.140:FF:000009">
    <property type="entry name" value="Elongation factor P"/>
    <property type="match status" value="1"/>
</dbReference>
<dbReference type="InterPro" id="IPR012340">
    <property type="entry name" value="NA-bd_OB-fold"/>
</dbReference>
<dbReference type="PIRSF" id="PIRSF005901">
    <property type="entry name" value="EF-P"/>
    <property type="match status" value="1"/>
</dbReference>
<feature type="domain" description="Elongation factor P C-terminal" evidence="11">
    <location>
        <begin position="129"/>
        <end position="184"/>
    </location>
</feature>
<dbReference type="InterPro" id="IPR011768">
    <property type="entry name" value="Transl_elongation_fac_P"/>
</dbReference>
<dbReference type="AlphaFoldDB" id="A0A1R4IA71"/>
<keyword evidence="4 8" id="KW-0963">Cytoplasm</keyword>
<dbReference type="GO" id="GO:0043043">
    <property type="term" value="P:peptide biosynthetic process"/>
    <property type="evidence" value="ECO:0007669"/>
    <property type="project" value="InterPro"/>
</dbReference>
<dbReference type="InterPro" id="IPR014722">
    <property type="entry name" value="Rib_uL2_dom2"/>
</dbReference>
<dbReference type="GO" id="GO:0005829">
    <property type="term" value="C:cytosol"/>
    <property type="evidence" value="ECO:0007669"/>
    <property type="project" value="UniProtKB-ARBA"/>
</dbReference>
<dbReference type="NCBIfam" id="NF001810">
    <property type="entry name" value="PRK00529.1"/>
    <property type="match status" value="1"/>
</dbReference>
<dbReference type="HAMAP" id="MF_00141">
    <property type="entry name" value="EF_P"/>
    <property type="match status" value="1"/>
</dbReference>
<dbReference type="InterPro" id="IPR001059">
    <property type="entry name" value="Transl_elong_P/YeiP_cen"/>
</dbReference>
<evidence type="ECO:0000256" key="3">
    <source>
        <dbReference type="ARBA" id="ARBA00009479"/>
    </source>
</evidence>
<dbReference type="FunFam" id="2.40.50.140:FF:000004">
    <property type="entry name" value="Elongation factor P"/>
    <property type="match status" value="1"/>
</dbReference>
<dbReference type="Proteomes" id="UP000297477">
    <property type="component" value="Unassembled WGS sequence"/>
</dbReference>
<evidence type="ECO:0000313" key="15">
    <source>
        <dbReference type="Proteomes" id="UP000196230"/>
    </source>
</evidence>
<dbReference type="Gene3D" id="2.30.30.30">
    <property type="match status" value="1"/>
</dbReference>
<dbReference type="InterPro" id="IPR020599">
    <property type="entry name" value="Transl_elong_fac_P/YeiP"/>
</dbReference>
<comment type="function">
    <text evidence="7 8">Involved in peptide bond synthesis. Stimulates efficient translation and peptide-bond synthesis on native or reconstituted 70S ribosomes in vitro. Probably functions indirectly by altering the affinity of the ribosome for aminoacyl-tRNA, thus increasing their reactivity as acceptors for peptidyl transferase.</text>
</comment>
<dbReference type="CDD" id="cd05794">
    <property type="entry name" value="S1_EF-P_repeat_2"/>
    <property type="match status" value="1"/>
</dbReference>
<dbReference type="InterPro" id="IPR015365">
    <property type="entry name" value="Elong-fact-P_C"/>
</dbReference>
<dbReference type="RefSeq" id="WP_067189464.1">
    <property type="nucleotide sequence ID" value="NZ_CP126965.1"/>
</dbReference>
<protein>
    <recommendedName>
        <fullName evidence="8 9">Elongation factor P</fullName>
        <shortName evidence="8">EF-P</shortName>
    </recommendedName>
</protein>
<keyword evidence="5 8" id="KW-0251">Elongation factor</keyword>
<accession>A0A1R4IA71</accession>
<dbReference type="UniPathway" id="UPA00345"/>
<dbReference type="CDD" id="cd04470">
    <property type="entry name" value="S1_EF-P_repeat_1"/>
    <property type="match status" value="1"/>
</dbReference>
<evidence type="ECO:0000256" key="9">
    <source>
        <dbReference type="NCBIfam" id="TIGR00038"/>
    </source>
</evidence>
<name>A0A1R4IA71_9MICC</name>
<feature type="domain" description="Translation elongation factor P/YeiP central" evidence="12">
    <location>
        <begin position="67"/>
        <end position="121"/>
    </location>
</feature>
<comment type="subcellular location">
    <subcellularLocation>
        <location evidence="1 8">Cytoplasm</location>
    </subcellularLocation>
</comment>
<comment type="pathway">
    <text evidence="2 8">Protein biosynthesis; polypeptide chain elongation.</text>
</comment>
<sequence length="187" mass="20390">MASTSDIKNGAVLKLEGQLWNVIEFQHVKPGKGGAFVRTKLKNITTGKTVDKTFNAGAKVELATVDRSDYEYLYQDGEDYVFMDVKTYDQIPVSEAVVGDAAKYLLENAKVTIAMNEGSPLYLEMPASVVLEITYTEPGLQGDRSNAGTKPATVETGAEVQVPLFVEQGTKIKVDTRTGDYLGRVND</sequence>